<dbReference type="AlphaFoldDB" id="A0A0A8L7Z3"/>
<organism evidence="7 8">
    <name type="scientific">Kluyveromyces dobzhanskii CBS 2104</name>
    <dbReference type="NCBI Taxonomy" id="1427455"/>
    <lineage>
        <taxon>Eukaryota</taxon>
        <taxon>Fungi</taxon>
        <taxon>Dikarya</taxon>
        <taxon>Ascomycota</taxon>
        <taxon>Saccharomycotina</taxon>
        <taxon>Saccharomycetes</taxon>
        <taxon>Saccharomycetales</taxon>
        <taxon>Saccharomycetaceae</taxon>
        <taxon>Kluyveromyces</taxon>
    </lineage>
</organism>
<evidence type="ECO:0000256" key="1">
    <source>
        <dbReference type="ARBA" id="ARBA00008613"/>
    </source>
</evidence>
<dbReference type="InterPro" id="IPR004908">
    <property type="entry name" value="ATPase_V1-cplx_hsu"/>
</dbReference>
<dbReference type="PANTHER" id="PTHR10698">
    <property type="entry name" value="V-TYPE PROTON ATPASE SUBUNIT H"/>
    <property type="match status" value="1"/>
</dbReference>
<keyword evidence="4 5" id="KW-0406">Ion transport</keyword>
<evidence type="ECO:0000313" key="8">
    <source>
        <dbReference type="Proteomes" id="UP000031516"/>
    </source>
</evidence>
<comment type="subunit">
    <text evidence="5">V-ATPase is a heteromultimeric enzyme made up of two complexes: the ATP-hydrolytic V1 complex and the proton translocation V0 complex.</text>
</comment>
<dbReference type="Pfam" id="PF03224">
    <property type="entry name" value="V-ATPase_H_N"/>
    <property type="match status" value="1"/>
</dbReference>
<comment type="function">
    <text evidence="5">Subunit of the V1 complex of vacuolar(H+)-ATPase (V-ATPase), a multisubunit enzyme composed of a peripheral complex (V1) that hydrolyzes ATP and a membrane integral complex (V0) that translocates protons. V-ATPase is responsible for acidifying and maintaining the pH of intracellular compartments.</text>
</comment>
<dbReference type="Gene3D" id="1.25.40.150">
    <property type="entry name" value="V-type ATPase, subunit H, C-terminal domain"/>
    <property type="match status" value="1"/>
</dbReference>
<dbReference type="Proteomes" id="UP000031516">
    <property type="component" value="Unassembled WGS sequence"/>
</dbReference>
<evidence type="ECO:0000256" key="4">
    <source>
        <dbReference type="ARBA" id="ARBA00023065"/>
    </source>
</evidence>
<dbReference type="GO" id="GO:0000329">
    <property type="term" value="C:fungal-type vacuole membrane"/>
    <property type="evidence" value="ECO:0007669"/>
    <property type="project" value="TreeGrafter"/>
</dbReference>
<dbReference type="SUPFAM" id="SSF48371">
    <property type="entry name" value="ARM repeat"/>
    <property type="match status" value="1"/>
</dbReference>
<dbReference type="InterPro" id="IPR016024">
    <property type="entry name" value="ARM-type_fold"/>
</dbReference>
<accession>A0A0A8L7Z3</accession>
<dbReference type="GO" id="GO:0046961">
    <property type="term" value="F:proton-transporting ATPase activity, rotational mechanism"/>
    <property type="evidence" value="ECO:0007669"/>
    <property type="project" value="UniProtKB-UniRule"/>
</dbReference>
<dbReference type="Gene3D" id="1.25.10.10">
    <property type="entry name" value="Leucine-rich Repeat Variant"/>
    <property type="match status" value="1"/>
</dbReference>
<protein>
    <recommendedName>
        <fullName evidence="5">V-type proton ATPase subunit H</fullName>
    </recommendedName>
</protein>
<dbReference type="InterPro" id="IPR011989">
    <property type="entry name" value="ARM-like"/>
</dbReference>
<keyword evidence="3 5" id="KW-0375">Hydrogen ion transport</keyword>
<evidence type="ECO:0000259" key="6">
    <source>
        <dbReference type="Pfam" id="PF11698"/>
    </source>
</evidence>
<gene>
    <name evidence="7" type="ORF">KLDO_g2638</name>
</gene>
<dbReference type="GO" id="GO:0000221">
    <property type="term" value="C:vacuolar proton-transporting V-type ATPase, V1 domain"/>
    <property type="evidence" value="ECO:0007669"/>
    <property type="project" value="UniProtKB-UniRule"/>
</dbReference>
<proteinExistence type="inferred from homology"/>
<dbReference type="Pfam" id="PF11698">
    <property type="entry name" value="V-ATPase_H_C"/>
    <property type="match status" value="1"/>
</dbReference>
<dbReference type="InterPro" id="IPR038497">
    <property type="entry name" value="ATPase_V1-cplx_hsu_C_sf"/>
</dbReference>
<dbReference type="EMBL" id="CCBQ010000037">
    <property type="protein sequence ID" value="CDO94371.1"/>
    <property type="molecule type" value="Genomic_DNA"/>
</dbReference>
<evidence type="ECO:0000256" key="3">
    <source>
        <dbReference type="ARBA" id="ARBA00022781"/>
    </source>
</evidence>
<sequence>MNNQFKHILLDSTHFQQIRHSLNSRTIGWDALVRSSEISKFDGETTKKLESRLLKNQKIDLPLDTALTALLHILETSNNLDVNKCVVNLLSQLLTLEPYNEQLVELISSKDTKDILSQLYEHTLNKSFPDEQFHLISAFTLVSLLLQFEDTDLTSKLLANRQFQSLFKSEHKDALYLAIRLLQELTVRKAYKQLVWSQEAFYLPVVFDSIFSLNENQTQQTNTNNLQIQLQYYALMIIWLLTFDPKITEAFTKQHLAHYLQLLRLVRSTIKEKVLRLSISIILNGINVSVKNHKSTVKNLILLGNAIPTLNQIMERKFLDDELKQDLATLKESLEAEYHELTSFDEYLAELNSKILLWSPVHQDEQFWLDNLDKFKESNWKLFVQLVDLLKEFVSEKRPSSVSLQILLNDIRKVMELDNDSIKKLGKDKLIIMQLLQHFDSKVKYEALKTTQVIVSNTFK</sequence>
<dbReference type="PIRSF" id="PIRSF032184">
    <property type="entry name" value="ATPase_V1_H"/>
    <property type="match status" value="1"/>
</dbReference>
<reference evidence="7 8" key="1">
    <citation type="submission" date="2014-03" db="EMBL/GenBank/DDBJ databases">
        <title>The genome of Kluyveromyces dobzhanskii.</title>
        <authorList>
            <person name="Nystedt B."/>
            <person name="Astrom S."/>
        </authorList>
    </citation>
    <scope>NUCLEOTIDE SEQUENCE [LARGE SCALE GENOMIC DNA]</scope>
    <source>
        <strain evidence="7 8">CBS 2104</strain>
    </source>
</reference>
<dbReference type="PANTHER" id="PTHR10698:SF0">
    <property type="entry name" value="V-TYPE PROTON ATPASE SUBUNIT H"/>
    <property type="match status" value="1"/>
</dbReference>
<evidence type="ECO:0000256" key="5">
    <source>
        <dbReference type="PIRNR" id="PIRNR032184"/>
    </source>
</evidence>
<name>A0A0A8L7Z3_9SACH</name>
<keyword evidence="8" id="KW-1185">Reference proteome</keyword>
<dbReference type="OrthoDB" id="10263554at2759"/>
<keyword evidence="2 5" id="KW-0813">Transport</keyword>
<evidence type="ECO:0000256" key="2">
    <source>
        <dbReference type="ARBA" id="ARBA00022448"/>
    </source>
</evidence>
<feature type="domain" description="ATPase V1 complex subunit H C-terminal" evidence="6">
    <location>
        <begin position="340"/>
        <end position="459"/>
    </location>
</feature>
<comment type="caution">
    <text evidence="7">The sequence shown here is derived from an EMBL/GenBank/DDBJ whole genome shotgun (WGS) entry which is preliminary data.</text>
</comment>
<dbReference type="InterPro" id="IPR011987">
    <property type="entry name" value="ATPase_V1-cplx_hsu_C"/>
</dbReference>
<comment type="similarity">
    <text evidence="1 5">Belongs to the V-ATPase H subunit family.</text>
</comment>
<evidence type="ECO:0000313" key="7">
    <source>
        <dbReference type="EMBL" id="CDO94371.1"/>
    </source>
</evidence>